<evidence type="ECO:0000256" key="1">
    <source>
        <dbReference type="SAM" id="SignalP"/>
    </source>
</evidence>
<dbReference type="EMBL" id="JANBUL010000171">
    <property type="protein sequence ID" value="KAJ2779582.1"/>
    <property type="molecule type" value="Genomic_DNA"/>
</dbReference>
<dbReference type="Proteomes" id="UP001140217">
    <property type="component" value="Unassembled WGS sequence"/>
</dbReference>
<organism evidence="2 3">
    <name type="scientific">Coemansia javaensis</name>
    <dbReference type="NCBI Taxonomy" id="2761396"/>
    <lineage>
        <taxon>Eukaryota</taxon>
        <taxon>Fungi</taxon>
        <taxon>Fungi incertae sedis</taxon>
        <taxon>Zoopagomycota</taxon>
        <taxon>Kickxellomycotina</taxon>
        <taxon>Kickxellomycetes</taxon>
        <taxon>Kickxellales</taxon>
        <taxon>Kickxellaceae</taxon>
        <taxon>Coemansia</taxon>
    </lineage>
</organism>
<dbReference type="AlphaFoldDB" id="A0A9W8HCA7"/>
<comment type="caution">
    <text evidence="2">The sequence shown here is derived from an EMBL/GenBank/DDBJ whole genome shotgun (WGS) entry which is preliminary data.</text>
</comment>
<proteinExistence type="predicted"/>
<feature type="chain" id="PRO_5040763990" description="Chitin-binding type-2 domain-containing protein" evidence="1">
    <location>
        <begin position="28"/>
        <end position="197"/>
    </location>
</feature>
<sequence length="197" mass="20799">MYAVHREMLRLLSILLLATLLAATAHAQQGARCSEGRRQCQGPDRTSPYYYRCNGGVWTLYTCGNGYTCTTGGGGGAACVPSNPAPPPICVDGQRRCIASGDQSFYYRCNAGAWTLYTCGSGFRCTQLAPLQATCTPAPPMCMNGAQRCAGPQSPGVYFACANGAWSQRSCNPGDRCIDIPGGTVNCQVAGARIGHH</sequence>
<gene>
    <name evidence="2" type="ORF">H4R18_003938</name>
</gene>
<keyword evidence="3" id="KW-1185">Reference proteome</keyword>
<evidence type="ECO:0000313" key="2">
    <source>
        <dbReference type="EMBL" id="KAJ2779582.1"/>
    </source>
</evidence>
<protein>
    <recommendedName>
        <fullName evidence="4">Chitin-binding type-2 domain-containing protein</fullName>
    </recommendedName>
</protein>
<feature type="signal peptide" evidence="1">
    <location>
        <begin position="1"/>
        <end position="27"/>
    </location>
</feature>
<accession>A0A9W8HCA7</accession>
<evidence type="ECO:0000313" key="3">
    <source>
        <dbReference type="Proteomes" id="UP001140217"/>
    </source>
</evidence>
<reference evidence="2" key="1">
    <citation type="submission" date="2022-07" db="EMBL/GenBank/DDBJ databases">
        <title>Phylogenomic reconstructions and comparative analyses of Kickxellomycotina fungi.</title>
        <authorList>
            <person name="Reynolds N.K."/>
            <person name="Stajich J.E."/>
            <person name="Barry K."/>
            <person name="Grigoriev I.V."/>
            <person name="Crous P."/>
            <person name="Smith M.E."/>
        </authorList>
    </citation>
    <scope>NUCLEOTIDE SEQUENCE</scope>
    <source>
        <strain evidence="2">NBRC 105414</strain>
    </source>
</reference>
<evidence type="ECO:0008006" key="4">
    <source>
        <dbReference type="Google" id="ProtNLM"/>
    </source>
</evidence>
<name>A0A9W8HCA7_9FUNG</name>
<dbReference type="OrthoDB" id="5532901at2759"/>
<keyword evidence="1" id="KW-0732">Signal</keyword>